<dbReference type="DNASU" id="939171"/>
<protein>
    <submittedName>
        <fullName evidence="3">Lipoprotein</fullName>
    </submittedName>
</protein>
<feature type="signal peptide" evidence="2">
    <location>
        <begin position="1"/>
        <end position="20"/>
    </location>
</feature>
<evidence type="ECO:0000256" key="2">
    <source>
        <dbReference type="SAM" id="SignalP"/>
    </source>
</evidence>
<feature type="compositionally biased region" description="Low complexity" evidence="1">
    <location>
        <begin position="27"/>
        <end position="46"/>
    </location>
</feature>
<dbReference type="KEGG" id="bsu:BSU21010"/>
<name>A0A6M3ZD21_BACSU</name>
<dbReference type="OrthoDB" id="2352785at2"/>
<dbReference type="PROSITE" id="PS51257">
    <property type="entry name" value="PROKAR_LIPOPROTEIN"/>
    <property type="match status" value="1"/>
</dbReference>
<dbReference type="EMBL" id="CP052842">
    <property type="protein sequence ID" value="QJP88826.1"/>
    <property type="molecule type" value="Genomic_DNA"/>
</dbReference>
<gene>
    <name evidence="3" type="ORF">HIR78_12700</name>
</gene>
<reference evidence="3" key="1">
    <citation type="submission" date="2020-04" db="EMBL/GenBank/DDBJ databases">
        <title>Phage recombination drives evolution of spore-forming Bacilli.</title>
        <authorList>
            <person name="Dragos A."/>
            <person name="Kovacs A.T."/>
        </authorList>
    </citation>
    <scope>NUCLEOTIDE SEQUENCE</scope>
    <source>
        <strain evidence="3">168</strain>
    </source>
</reference>
<accession>A0A6M3ZD21</accession>
<evidence type="ECO:0000313" key="3">
    <source>
        <dbReference type="EMBL" id="QJP88826.1"/>
    </source>
</evidence>
<keyword evidence="2" id="KW-0732">Signal</keyword>
<proteinExistence type="predicted"/>
<feature type="region of interest" description="Disordered" evidence="1">
    <location>
        <begin position="27"/>
        <end position="57"/>
    </location>
</feature>
<keyword evidence="3" id="KW-0449">Lipoprotein</keyword>
<organism evidence="3">
    <name type="scientific">Bacillus subtilis (strain 168)</name>
    <dbReference type="NCBI Taxonomy" id="224308"/>
    <lineage>
        <taxon>Bacteria</taxon>
        <taxon>Bacillati</taxon>
        <taxon>Bacillota</taxon>
        <taxon>Bacilli</taxon>
        <taxon>Bacillales</taxon>
        <taxon>Bacillaceae</taxon>
        <taxon>Bacillus</taxon>
    </lineage>
</organism>
<feature type="chain" id="PRO_5038840700" evidence="2">
    <location>
        <begin position="21"/>
        <end position="203"/>
    </location>
</feature>
<dbReference type="SMR" id="A0A6M3ZD21"/>
<dbReference type="AlphaFoldDB" id="A0A6M3ZD21"/>
<sequence>MKLFKKLGILLLITSLILLAACKNSEESSSSSEDTNNATDTNTSESQDISVNGPEKVGDVYEIDGGTAKVMAISNKETTVKTGPIQFTVKKVIAAVANEQLPFIDVQIESENTSDEVVRFRPSLAQLATSTGVQIDEPSLLESDRLLDEYVGKVNDSGSIIYVFDNEEDIKDLESIRLRISSPFNEDLKNLGDKLDLKINLEH</sequence>
<dbReference type="RefSeq" id="WP_009967516.1">
    <property type="nucleotide sequence ID" value="NC_000964.3"/>
</dbReference>
<evidence type="ECO:0000256" key="1">
    <source>
        <dbReference type="SAM" id="MobiDB-lite"/>
    </source>
</evidence>